<accession>A0AAV3PUW1</accession>
<feature type="domain" description="Retrotransposon gag" evidence="3">
    <location>
        <begin position="70"/>
        <end position="168"/>
    </location>
</feature>
<evidence type="ECO:0000259" key="3">
    <source>
        <dbReference type="Pfam" id="PF03732"/>
    </source>
</evidence>
<feature type="coiled-coil region" evidence="1">
    <location>
        <begin position="118"/>
        <end position="148"/>
    </location>
</feature>
<dbReference type="InterPro" id="IPR005162">
    <property type="entry name" value="Retrotrans_gag_dom"/>
</dbReference>
<comment type="caution">
    <text evidence="4">The sequence shown here is derived from an EMBL/GenBank/DDBJ whole genome shotgun (WGS) entry which is preliminary data.</text>
</comment>
<dbReference type="Proteomes" id="UP001454036">
    <property type="component" value="Unassembled WGS sequence"/>
</dbReference>
<evidence type="ECO:0000313" key="5">
    <source>
        <dbReference type="Proteomes" id="UP001454036"/>
    </source>
</evidence>
<sequence length="332" mass="38078">MPPKRATCREGAMRGRGARVDLHTKIFDHFLKRDPPMFSEADSPIQSLELIRDLEAIFEPMGINGELRTKFAVYRFHGGARDWWKNAHRSLVATGQTPVTWDRFVNLFRDNYCLSTHMSALERELVQLKQESKNINDYEKRFSELCRLLLEVHANERNKIERFSEGMNWEIRTRLSVMNFGTFHEILNATLQVDLELTEFRTIGEKRGRQDMPRMSGQINSGSQGRPSQRSRFIHNQFGTPAANSRFSSAGSMPRPSNRLEAYRDRRWNTRRSWRTVRGRGNLGREAESNRSGAVAETSQGGVGAGQGRMFSMAEQEAQDFPNVATVNHILG</sequence>
<dbReference type="AlphaFoldDB" id="A0AAV3PUW1"/>
<dbReference type="EMBL" id="BAABME010018915">
    <property type="protein sequence ID" value="GAA0155440.1"/>
    <property type="molecule type" value="Genomic_DNA"/>
</dbReference>
<dbReference type="Pfam" id="PF03732">
    <property type="entry name" value="Retrotrans_gag"/>
    <property type="match status" value="1"/>
</dbReference>
<evidence type="ECO:0000313" key="4">
    <source>
        <dbReference type="EMBL" id="GAA0155440.1"/>
    </source>
</evidence>
<evidence type="ECO:0000256" key="2">
    <source>
        <dbReference type="SAM" id="MobiDB-lite"/>
    </source>
</evidence>
<feature type="region of interest" description="Disordered" evidence="2">
    <location>
        <begin position="279"/>
        <end position="304"/>
    </location>
</feature>
<reference evidence="4 5" key="1">
    <citation type="submission" date="2024-01" db="EMBL/GenBank/DDBJ databases">
        <title>The complete chloroplast genome sequence of Lithospermum erythrorhizon: insights into the phylogenetic relationship among Boraginaceae species and the maternal lineages of purple gromwells.</title>
        <authorList>
            <person name="Okada T."/>
            <person name="Watanabe K."/>
        </authorList>
    </citation>
    <scope>NUCLEOTIDE SEQUENCE [LARGE SCALE GENOMIC DNA]</scope>
</reference>
<gene>
    <name evidence="4" type="ORF">LIER_38088</name>
</gene>
<proteinExistence type="predicted"/>
<organism evidence="4 5">
    <name type="scientific">Lithospermum erythrorhizon</name>
    <name type="common">Purple gromwell</name>
    <name type="synonym">Lithospermum officinale var. erythrorhizon</name>
    <dbReference type="NCBI Taxonomy" id="34254"/>
    <lineage>
        <taxon>Eukaryota</taxon>
        <taxon>Viridiplantae</taxon>
        <taxon>Streptophyta</taxon>
        <taxon>Embryophyta</taxon>
        <taxon>Tracheophyta</taxon>
        <taxon>Spermatophyta</taxon>
        <taxon>Magnoliopsida</taxon>
        <taxon>eudicotyledons</taxon>
        <taxon>Gunneridae</taxon>
        <taxon>Pentapetalae</taxon>
        <taxon>asterids</taxon>
        <taxon>lamiids</taxon>
        <taxon>Boraginales</taxon>
        <taxon>Boraginaceae</taxon>
        <taxon>Boraginoideae</taxon>
        <taxon>Lithospermeae</taxon>
        <taxon>Lithospermum</taxon>
    </lineage>
</organism>
<keyword evidence="1" id="KW-0175">Coiled coil</keyword>
<protein>
    <recommendedName>
        <fullName evidence="3">Retrotransposon gag domain-containing protein</fullName>
    </recommendedName>
</protein>
<feature type="region of interest" description="Disordered" evidence="2">
    <location>
        <begin position="209"/>
        <end position="229"/>
    </location>
</feature>
<keyword evidence="5" id="KW-1185">Reference proteome</keyword>
<name>A0AAV3PUW1_LITER</name>
<evidence type="ECO:0000256" key="1">
    <source>
        <dbReference type="SAM" id="Coils"/>
    </source>
</evidence>